<dbReference type="InterPro" id="IPR051122">
    <property type="entry name" value="SDR_DHRS6-like"/>
</dbReference>
<dbReference type="InterPro" id="IPR036291">
    <property type="entry name" value="NAD(P)-bd_dom_sf"/>
</dbReference>
<dbReference type="EMBL" id="FTNL01000005">
    <property type="protein sequence ID" value="SIQ99370.1"/>
    <property type="molecule type" value="Genomic_DNA"/>
</dbReference>
<dbReference type="OrthoDB" id="9787486at2"/>
<dbReference type="GO" id="GO:0016491">
    <property type="term" value="F:oxidoreductase activity"/>
    <property type="evidence" value="ECO:0007669"/>
    <property type="project" value="UniProtKB-KW"/>
</dbReference>
<dbReference type="RefSeq" id="WP_058467240.1">
    <property type="nucleotide sequence ID" value="NZ_CAAAIX010000011.1"/>
</dbReference>
<evidence type="ECO:0000313" key="4">
    <source>
        <dbReference type="EMBL" id="STO26035.1"/>
    </source>
</evidence>
<dbReference type="Proteomes" id="UP000186808">
    <property type="component" value="Unassembled WGS sequence"/>
</dbReference>
<dbReference type="PANTHER" id="PTHR43477">
    <property type="entry name" value="DIHYDROANTICAPSIN 7-DEHYDROGENASE"/>
    <property type="match status" value="1"/>
</dbReference>
<dbReference type="PANTHER" id="PTHR43477:SF1">
    <property type="entry name" value="DIHYDROANTICAPSIN 7-DEHYDROGENASE"/>
    <property type="match status" value="1"/>
</dbReference>
<dbReference type="Proteomes" id="UP000254374">
    <property type="component" value="Unassembled WGS sequence"/>
</dbReference>
<proteinExistence type="inferred from homology"/>
<reference evidence="4 6" key="2">
    <citation type="submission" date="2018-06" db="EMBL/GenBank/DDBJ databases">
        <authorList>
            <consortium name="Pathogen Informatics"/>
            <person name="Doyle S."/>
        </authorList>
    </citation>
    <scope>NUCLEOTIDE SEQUENCE [LARGE SCALE GENOMIC DNA]</scope>
    <source>
        <strain evidence="4 6">NCTC11401</strain>
    </source>
</reference>
<organism evidence="4 6">
    <name type="scientific">Fluoribacter gormanii</name>
    <dbReference type="NCBI Taxonomy" id="464"/>
    <lineage>
        <taxon>Bacteria</taxon>
        <taxon>Pseudomonadati</taxon>
        <taxon>Pseudomonadota</taxon>
        <taxon>Gammaproteobacteria</taxon>
        <taxon>Legionellales</taxon>
        <taxon>Legionellaceae</taxon>
        <taxon>Fluoribacter</taxon>
    </lineage>
</organism>
<dbReference type="SUPFAM" id="SSF51735">
    <property type="entry name" value="NAD(P)-binding Rossmann-fold domains"/>
    <property type="match status" value="1"/>
</dbReference>
<dbReference type="NCBIfam" id="NF005754">
    <property type="entry name" value="PRK07578.1"/>
    <property type="match status" value="1"/>
</dbReference>
<dbReference type="EMBL" id="UGGV01000001">
    <property type="protein sequence ID" value="STO26035.1"/>
    <property type="molecule type" value="Genomic_DNA"/>
</dbReference>
<dbReference type="Gene3D" id="3.40.50.720">
    <property type="entry name" value="NAD(P)-binding Rossmann-like Domain"/>
    <property type="match status" value="1"/>
</dbReference>
<evidence type="ECO:0000313" key="3">
    <source>
        <dbReference type="EMBL" id="SIQ99370.1"/>
    </source>
</evidence>
<dbReference type="STRING" id="464.Lgor_0740"/>
<dbReference type="InterPro" id="IPR002347">
    <property type="entry name" value="SDR_fam"/>
</dbReference>
<accession>A0A377GNH0</accession>
<keyword evidence="5" id="KW-1185">Reference proteome</keyword>
<gene>
    <name evidence="4" type="ORF">NCTC11401_02886</name>
    <name evidence="3" type="ORF">SAMN05421777_10562</name>
</gene>
<dbReference type="Pfam" id="PF13561">
    <property type="entry name" value="adh_short_C2"/>
    <property type="match status" value="1"/>
</dbReference>
<evidence type="ECO:0000256" key="1">
    <source>
        <dbReference type="ARBA" id="ARBA00006484"/>
    </source>
</evidence>
<keyword evidence="2" id="KW-0560">Oxidoreductase</keyword>
<dbReference type="PRINTS" id="PR00081">
    <property type="entry name" value="GDHRDH"/>
</dbReference>
<sequence>MKIIVVGGTGIIGEAVCKELAQRHIVVTVGHTHGDFQVDIRDTHSIETLYQSIGSFDAVVSVTGEVCFERLTNFTEEQYALGLNSKLMGQIRLVLVGLKYINKSGSFTLTSGILSHDPILMGTSGSMVNGALNSFVKSAAIEMPHHLRINAVSPTVISESMSRYAPFFPGFEPVPASRVALAFCKSVEGAQTGMVYSVE</sequence>
<reference evidence="3 5" key="1">
    <citation type="submission" date="2017-01" db="EMBL/GenBank/DDBJ databases">
        <authorList>
            <person name="Varghese N."/>
            <person name="Submissions S."/>
        </authorList>
    </citation>
    <scope>NUCLEOTIDE SEQUENCE [LARGE SCALE GENOMIC DNA]</scope>
    <source>
        <strain evidence="3 5">ATCC 33342</strain>
    </source>
</reference>
<evidence type="ECO:0000313" key="6">
    <source>
        <dbReference type="Proteomes" id="UP000254374"/>
    </source>
</evidence>
<name>A0A377GNH0_9GAMM</name>
<dbReference type="CDD" id="cd11731">
    <property type="entry name" value="Lin1944_like_SDR_c"/>
    <property type="match status" value="1"/>
</dbReference>
<evidence type="ECO:0000256" key="2">
    <source>
        <dbReference type="ARBA" id="ARBA00023002"/>
    </source>
</evidence>
<evidence type="ECO:0000313" key="5">
    <source>
        <dbReference type="Proteomes" id="UP000186808"/>
    </source>
</evidence>
<comment type="similarity">
    <text evidence="1">Belongs to the short-chain dehydrogenases/reductases (SDR) family.</text>
</comment>
<protein>
    <submittedName>
        <fullName evidence="3">NAD(P)-dependent dehydrogenase, short-chain alcohol dehydrogenase family</fullName>
    </submittedName>
    <submittedName>
        <fullName evidence="4">Short chain dehydrogenase</fullName>
    </submittedName>
</protein>
<dbReference type="AlphaFoldDB" id="A0A377GNH0"/>